<evidence type="ECO:0000313" key="2">
    <source>
        <dbReference type="EMBL" id="KAF4702159.1"/>
    </source>
</evidence>
<evidence type="ECO:0000256" key="1">
    <source>
        <dbReference type="SAM" id="MobiDB-lite"/>
    </source>
</evidence>
<comment type="caution">
    <text evidence="2">The sequence shown here is derived from an EMBL/GenBank/DDBJ whole genome shotgun (WGS) entry which is preliminary data.</text>
</comment>
<dbReference type="EMBL" id="JABANM010032907">
    <property type="protein sequence ID" value="KAF4702159.1"/>
    <property type="molecule type" value="Genomic_DNA"/>
</dbReference>
<dbReference type="AlphaFoldDB" id="A0A7J6Q0Z2"/>
<sequence length="259" mass="28899">MTLPSTSVVVVRIIITMASSSSSVEQLSEGLQHNPVVNSEKDSDAIITRDGNPSIIINVPSSKSSAMESQEAMDNYKNNPKRPGNTKVFDRQRSMQGSSAGAGSDFFGKYQKHRTIELERLRKMDEDWDKMQKDLEYHPEEILFKRMEQTQNIQKIAVFRGGTGLNSAKEYVAIRVGQASSAMVNGHWKRHLRLIENALTAVVPQLCPCFCQEAEPSAPESFRVTQDVSTNTLSNSLSRKLIGGCKLHHEAVKLERTSF</sequence>
<dbReference type="Proteomes" id="UP000574390">
    <property type="component" value="Unassembled WGS sequence"/>
</dbReference>
<proteinExistence type="predicted"/>
<dbReference type="Pfam" id="PF06658">
    <property type="entry name" value="DUF1168"/>
    <property type="match status" value="1"/>
</dbReference>
<feature type="non-terminal residue" evidence="2">
    <location>
        <position position="1"/>
    </location>
</feature>
<evidence type="ECO:0000313" key="3">
    <source>
        <dbReference type="Proteomes" id="UP000574390"/>
    </source>
</evidence>
<gene>
    <name evidence="2" type="ORF">FOZ62_023101</name>
</gene>
<feature type="region of interest" description="Disordered" evidence="1">
    <location>
        <begin position="62"/>
        <end position="104"/>
    </location>
</feature>
<name>A0A7J6Q0Z2_PEROL</name>
<dbReference type="InterPro" id="IPR009548">
    <property type="entry name" value="Prkrip1"/>
</dbReference>
<organism evidence="2 3">
    <name type="scientific">Perkinsus olseni</name>
    <name type="common">Perkinsus atlanticus</name>
    <dbReference type="NCBI Taxonomy" id="32597"/>
    <lineage>
        <taxon>Eukaryota</taxon>
        <taxon>Sar</taxon>
        <taxon>Alveolata</taxon>
        <taxon>Perkinsozoa</taxon>
        <taxon>Perkinsea</taxon>
        <taxon>Perkinsida</taxon>
        <taxon>Perkinsidae</taxon>
        <taxon>Perkinsus</taxon>
    </lineage>
</organism>
<protein>
    <submittedName>
        <fullName evidence="2">Uncharacterized protein</fullName>
    </submittedName>
</protein>
<reference evidence="2 3" key="1">
    <citation type="submission" date="2020-04" db="EMBL/GenBank/DDBJ databases">
        <title>Perkinsus olseni comparative genomics.</title>
        <authorList>
            <person name="Bogema D.R."/>
        </authorList>
    </citation>
    <scope>NUCLEOTIDE SEQUENCE [LARGE SCALE GENOMIC DNA]</scope>
    <source>
        <strain evidence="2">ATCC PRA-205</strain>
    </source>
</reference>
<accession>A0A7J6Q0Z2</accession>
<dbReference type="GO" id="GO:0003725">
    <property type="term" value="F:double-stranded RNA binding"/>
    <property type="evidence" value="ECO:0007669"/>
    <property type="project" value="InterPro"/>
</dbReference>